<evidence type="ECO:0000313" key="1">
    <source>
        <dbReference type="EnsemblMetazoa" id="Aqu2.1.29017_001"/>
    </source>
</evidence>
<reference evidence="1" key="1">
    <citation type="submission" date="2017-05" db="UniProtKB">
        <authorList>
            <consortium name="EnsemblMetazoa"/>
        </authorList>
    </citation>
    <scope>IDENTIFICATION</scope>
</reference>
<dbReference type="eggNOG" id="KOG0467">
    <property type="taxonomic scope" value="Eukaryota"/>
</dbReference>
<dbReference type="AlphaFoldDB" id="A0A1X7UNM7"/>
<sequence>MVVTGYAEGLLANDSSHKYCTAATPLKFALGNIWTVYDAVLVKKNKPLIDKITSSLGLKWLPLAAAVLGMVVRVLPSPRGLSRDRLEKLMCAGNRKIDSYPIETQELVDSFISCSPEPHAPVIVFISKMFLADLSSVHETQTRLVLFLSASTLEHEHPQEINTRRIEGEERGFN</sequence>
<dbReference type="InParanoid" id="A0A1X7UNM7"/>
<dbReference type="STRING" id="400682.A0A1X7UNM7"/>
<accession>A0A1X7UNM7</accession>
<proteinExistence type="predicted"/>
<dbReference type="OrthoDB" id="364892at2759"/>
<dbReference type="EnsemblMetazoa" id="Aqu2.1.29017_001">
    <property type="protein sequence ID" value="Aqu2.1.29017_001"/>
    <property type="gene ID" value="Aqu2.1.29017"/>
</dbReference>
<name>A0A1X7UNM7_AMPQE</name>
<protein>
    <submittedName>
        <fullName evidence="1">Uncharacterized protein</fullName>
    </submittedName>
</protein>
<organism evidence="1">
    <name type="scientific">Amphimedon queenslandica</name>
    <name type="common">Sponge</name>
    <dbReference type="NCBI Taxonomy" id="400682"/>
    <lineage>
        <taxon>Eukaryota</taxon>
        <taxon>Metazoa</taxon>
        <taxon>Porifera</taxon>
        <taxon>Demospongiae</taxon>
        <taxon>Heteroscleromorpha</taxon>
        <taxon>Haplosclerida</taxon>
        <taxon>Niphatidae</taxon>
        <taxon>Amphimedon</taxon>
    </lineage>
</organism>